<name>A0A1H3LKB3_9RHOB</name>
<dbReference type="RefSeq" id="WP_092642710.1">
    <property type="nucleotide sequence ID" value="NZ_FNPX01000002.1"/>
</dbReference>
<protein>
    <submittedName>
        <fullName evidence="4">Phenazine biosynthesis protein PhzF family</fullName>
    </submittedName>
</protein>
<dbReference type="GO" id="GO:0016853">
    <property type="term" value="F:isomerase activity"/>
    <property type="evidence" value="ECO:0007669"/>
    <property type="project" value="UniProtKB-KW"/>
</dbReference>
<dbReference type="EMBL" id="FNPX01000002">
    <property type="protein sequence ID" value="SDY64967.1"/>
    <property type="molecule type" value="Genomic_DNA"/>
</dbReference>
<feature type="active site" evidence="3">
    <location>
        <position position="44"/>
    </location>
</feature>
<keyword evidence="2" id="KW-0413">Isomerase</keyword>
<evidence type="ECO:0000256" key="2">
    <source>
        <dbReference type="ARBA" id="ARBA00023235"/>
    </source>
</evidence>
<organism evidence="4 5">
    <name type="scientific">Jannaschia faecimaris</name>
    <dbReference type="NCBI Taxonomy" id="1244108"/>
    <lineage>
        <taxon>Bacteria</taxon>
        <taxon>Pseudomonadati</taxon>
        <taxon>Pseudomonadota</taxon>
        <taxon>Alphaproteobacteria</taxon>
        <taxon>Rhodobacterales</taxon>
        <taxon>Roseobacteraceae</taxon>
        <taxon>Jannaschia</taxon>
    </lineage>
</organism>
<reference evidence="5" key="1">
    <citation type="submission" date="2016-10" db="EMBL/GenBank/DDBJ databases">
        <authorList>
            <person name="Varghese N."/>
            <person name="Submissions S."/>
        </authorList>
    </citation>
    <scope>NUCLEOTIDE SEQUENCE [LARGE SCALE GENOMIC DNA]</scope>
    <source>
        <strain evidence="5">DSM 100420</strain>
    </source>
</reference>
<dbReference type="NCBIfam" id="TIGR00654">
    <property type="entry name" value="PhzF_family"/>
    <property type="match status" value="1"/>
</dbReference>
<proteinExistence type="inferred from homology"/>
<dbReference type="PIRSF" id="PIRSF016184">
    <property type="entry name" value="PhzC_PhzF"/>
    <property type="match status" value="1"/>
</dbReference>
<sequence>MIPSRIAAFADGMLGGNPAGVVVADALPPATEMQRVAQDLGYSETAFAAPDGDVWITRYYAPEGEVAFCGHATIALAVELGARHGAGTYRLSLSGGEITVDARSESDGWVAELTSPPTWSRPLEADALAEVLALFDLGHGDLDPALPPTLAHAGVQHAILTLSDRARLAAMDYDLDAGHAIMARHDLTTISLLHITSDVEFASRNAFASGGVPEDPATGAAAAALGGALVDLDWPGLSEGGEFTIRQGQDMGAPSVLRVAVTGKPGDRVRVAGRTRAI</sequence>
<evidence type="ECO:0000313" key="4">
    <source>
        <dbReference type="EMBL" id="SDY64967.1"/>
    </source>
</evidence>
<dbReference type="AlphaFoldDB" id="A0A1H3LKB3"/>
<evidence type="ECO:0000313" key="5">
    <source>
        <dbReference type="Proteomes" id="UP000198914"/>
    </source>
</evidence>
<gene>
    <name evidence="4" type="ORF">SAMN05444004_102237</name>
</gene>
<dbReference type="PANTHER" id="PTHR13774">
    <property type="entry name" value="PHENAZINE BIOSYNTHESIS PROTEIN"/>
    <property type="match status" value="1"/>
</dbReference>
<dbReference type="GO" id="GO:0005737">
    <property type="term" value="C:cytoplasm"/>
    <property type="evidence" value="ECO:0007669"/>
    <property type="project" value="TreeGrafter"/>
</dbReference>
<comment type="similarity">
    <text evidence="1">Belongs to the PhzF family.</text>
</comment>
<evidence type="ECO:0000256" key="1">
    <source>
        <dbReference type="ARBA" id="ARBA00008270"/>
    </source>
</evidence>
<evidence type="ECO:0000256" key="3">
    <source>
        <dbReference type="PIRSR" id="PIRSR016184-1"/>
    </source>
</evidence>
<dbReference type="STRING" id="1244108.SAMN05444004_102237"/>
<keyword evidence="5" id="KW-1185">Reference proteome</keyword>
<accession>A0A1H3LKB3</accession>
<dbReference type="OrthoDB" id="9788221at2"/>
<dbReference type="Gene3D" id="3.10.310.10">
    <property type="entry name" value="Diaminopimelate Epimerase, Chain A, domain 1"/>
    <property type="match status" value="2"/>
</dbReference>
<dbReference type="PANTHER" id="PTHR13774:SF39">
    <property type="entry name" value="BIOSYNTHESIS PROTEIN, PUTATIVE-RELATED"/>
    <property type="match status" value="1"/>
</dbReference>
<dbReference type="Pfam" id="PF02567">
    <property type="entry name" value="PhzC-PhzF"/>
    <property type="match status" value="1"/>
</dbReference>
<dbReference type="Proteomes" id="UP000198914">
    <property type="component" value="Unassembled WGS sequence"/>
</dbReference>
<dbReference type="InterPro" id="IPR003719">
    <property type="entry name" value="Phenazine_PhzF-like"/>
</dbReference>
<dbReference type="SUPFAM" id="SSF54506">
    <property type="entry name" value="Diaminopimelate epimerase-like"/>
    <property type="match status" value="1"/>
</dbReference>